<gene>
    <name evidence="1" type="ORF">HDU87_001181</name>
</gene>
<organism evidence="1 2">
    <name type="scientific">Geranomyces variabilis</name>
    <dbReference type="NCBI Taxonomy" id="109894"/>
    <lineage>
        <taxon>Eukaryota</taxon>
        <taxon>Fungi</taxon>
        <taxon>Fungi incertae sedis</taxon>
        <taxon>Chytridiomycota</taxon>
        <taxon>Chytridiomycota incertae sedis</taxon>
        <taxon>Chytridiomycetes</taxon>
        <taxon>Spizellomycetales</taxon>
        <taxon>Powellomycetaceae</taxon>
        <taxon>Geranomyces</taxon>
    </lineage>
</organism>
<evidence type="ECO:0000313" key="1">
    <source>
        <dbReference type="EMBL" id="KAJ3168382.1"/>
    </source>
</evidence>
<sequence>MWQINKTHKTKPFTLYGISYGTFLAQRFLRLFPAVADSVVLDGAVAHPATFNQTVSAADEAFTNLMAFCDKHAGCRAAFNQSSSLTTTGSSTRAAAAQIIRTFDSANTTCAQGFRTAMPGVPLAAFVGDNLAYPRIPFGNGSSVDGRGALLALLARANRCDATKGDLAYMQLYGASQQALQALMVPDKGQSDLLLANIFASELARPAVPTLQAFTLAVAQSSLTVLRTALYQLVPLIRAWPKYTDTDDNSWEAPVPQNARAKVLVLAGDLDPQTQLSQAQQVVASLTANGLSAELLRVPSGSHAQGFLHPCATDTIVGFVAATAGSSSAAACERDVVDLSLLDSVAAGVPESAGGRPRRLGRRHLALRA</sequence>
<evidence type="ECO:0008006" key="3">
    <source>
        <dbReference type="Google" id="ProtNLM"/>
    </source>
</evidence>
<evidence type="ECO:0000313" key="2">
    <source>
        <dbReference type="Proteomes" id="UP001212152"/>
    </source>
</evidence>
<dbReference type="Gene3D" id="3.40.50.1820">
    <property type="entry name" value="alpha/beta hydrolase"/>
    <property type="match status" value="2"/>
</dbReference>
<name>A0AAD5TH08_9FUNG</name>
<dbReference type="InterPro" id="IPR029058">
    <property type="entry name" value="AB_hydrolase_fold"/>
</dbReference>
<proteinExistence type="predicted"/>
<protein>
    <recommendedName>
        <fullName evidence="3">Peptidase S33 tripeptidyl aminopeptidase-like C-terminal domain-containing protein</fullName>
    </recommendedName>
</protein>
<keyword evidence="2" id="KW-1185">Reference proteome</keyword>
<accession>A0AAD5TH08</accession>
<dbReference type="EMBL" id="JADGJQ010000122">
    <property type="protein sequence ID" value="KAJ3168382.1"/>
    <property type="molecule type" value="Genomic_DNA"/>
</dbReference>
<dbReference type="AlphaFoldDB" id="A0AAD5TH08"/>
<dbReference type="Proteomes" id="UP001212152">
    <property type="component" value="Unassembled WGS sequence"/>
</dbReference>
<dbReference type="SUPFAM" id="SSF53474">
    <property type="entry name" value="alpha/beta-Hydrolases"/>
    <property type="match status" value="1"/>
</dbReference>
<reference evidence="1" key="1">
    <citation type="submission" date="2020-05" db="EMBL/GenBank/DDBJ databases">
        <title>Phylogenomic resolution of chytrid fungi.</title>
        <authorList>
            <person name="Stajich J.E."/>
            <person name="Amses K."/>
            <person name="Simmons R."/>
            <person name="Seto K."/>
            <person name="Myers J."/>
            <person name="Bonds A."/>
            <person name="Quandt C.A."/>
            <person name="Barry K."/>
            <person name="Liu P."/>
            <person name="Grigoriev I."/>
            <person name="Longcore J.E."/>
            <person name="James T.Y."/>
        </authorList>
    </citation>
    <scope>NUCLEOTIDE SEQUENCE</scope>
    <source>
        <strain evidence="1">JEL0379</strain>
    </source>
</reference>
<comment type="caution">
    <text evidence="1">The sequence shown here is derived from an EMBL/GenBank/DDBJ whole genome shotgun (WGS) entry which is preliminary data.</text>
</comment>